<name>A0A8H5FEU6_9AGAR</name>
<dbReference type="Proteomes" id="UP000559256">
    <property type="component" value="Unassembled WGS sequence"/>
</dbReference>
<reference evidence="1 2" key="1">
    <citation type="journal article" date="2020" name="ISME J.">
        <title>Uncovering the hidden diversity of litter-decomposition mechanisms in mushroom-forming fungi.</title>
        <authorList>
            <person name="Floudas D."/>
            <person name="Bentzer J."/>
            <person name="Ahren D."/>
            <person name="Johansson T."/>
            <person name="Persson P."/>
            <person name="Tunlid A."/>
        </authorList>
    </citation>
    <scope>NUCLEOTIDE SEQUENCE [LARGE SCALE GENOMIC DNA]</scope>
    <source>
        <strain evidence="1 2">CBS 291.85</strain>
    </source>
</reference>
<dbReference type="AlphaFoldDB" id="A0A8H5FEU6"/>
<organism evidence="1 2">
    <name type="scientific">Tetrapyrgos nigripes</name>
    <dbReference type="NCBI Taxonomy" id="182062"/>
    <lineage>
        <taxon>Eukaryota</taxon>
        <taxon>Fungi</taxon>
        <taxon>Dikarya</taxon>
        <taxon>Basidiomycota</taxon>
        <taxon>Agaricomycotina</taxon>
        <taxon>Agaricomycetes</taxon>
        <taxon>Agaricomycetidae</taxon>
        <taxon>Agaricales</taxon>
        <taxon>Marasmiineae</taxon>
        <taxon>Marasmiaceae</taxon>
        <taxon>Tetrapyrgos</taxon>
    </lineage>
</organism>
<sequence>MFIRYADSAIRILHNLSSPDFRAPLGVFRTASPAPTIVPSAGHSHARVPFFLSQSLPASSQMSSCPGLLQPTRISRERIDFHITVSVGIILNRDWGQDGPGPGLLWRLSCFPLSNGGICKFLAVSSILFRLLVSSILVVLWTSSGATFAATSSAAWFDWMMASPTSKKIPAPATASSWPLFTQGPSVATVFVGQDLIGRSPSLDPISQEGYLKAPAPWTYTGVVLIMLRSSCICEDLGPVLVDHDCRKQFCLIKAGTLVSVAGVFVASRESARMAHRERFGLKLKYLLSHIISIASLRAEMSRTALPPSLISSRFSTSVGIPCTWVRYWDMPPANICTISRRPSIRRPDLRRTDFVSEPSTQNPDCFPFLSDVEVRGE</sequence>
<proteinExistence type="predicted"/>
<keyword evidence="2" id="KW-1185">Reference proteome</keyword>
<comment type="caution">
    <text evidence="1">The sequence shown here is derived from an EMBL/GenBank/DDBJ whole genome shotgun (WGS) entry which is preliminary data.</text>
</comment>
<gene>
    <name evidence="1" type="ORF">D9758_017401</name>
</gene>
<protein>
    <submittedName>
        <fullName evidence="1">Uncharacterized protein</fullName>
    </submittedName>
</protein>
<accession>A0A8H5FEU6</accession>
<dbReference type="EMBL" id="JAACJM010000281">
    <property type="protein sequence ID" value="KAF5333883.1"/>
    <property type="molecule type" value="Genomic_DNA"/>
</dbReference>
<evidence type="ECO:0000313" key="2">
    <source>
        <dbReference type="Proteomes" id="UP000559256"/>
    </source>
</evidence>
<evidence type="ECO:0000313" key="1">
    <source>
        <dbReference type="EMBL" id="KAF5333883.1"/>
    </source>
</evidence>